<dbReference type="GO" id="GO:0016746">
    <property type="term" value="F:acyltransferase activity"/>
    <property type="evidence" value="ECO:0007669"/>
    <property type="project" value="UniProtKB-KW"/>
</dbReference>
<keyword evidence="1" id="KW-0012">Acyltransferase</keyword>
<dbReference type="InterPro" id="IPR016181">
    <property type="entry name" value="Acyl_CoA_acyltransferase"/>
</dbReference>
<dbReference type="Proteomes" id="UP000273054">
    <property type="component" value="Segment"/>
</dbReference>
<name>A0A2R8FEE9_9VIRU</name>
<organism evidence="1">
    <name type="scientific">Brazilian cedratvirus IHUMI</name>
    <dbReference type="NCBI Taxonomy" id="2126980"/>
    <lineage>
        <taxon>Viruses</taxon>
        <taxon>Pithoviruses</taxon>
        <taxon>Orthocedratvirinae</taxon>
        <taxon>Alphacedratvirus</taxon>
        <taxon>Alphacedratvirus brasiliense</taxon>
    </lineage>
</organism>
<reference evidence="1" key="1">
    <citation type="submission" date="2018-03" db="EMBL/GenBank/DDBJ databases">
        <authorList>
            <consortium name="Urmite Genomes"/>
        </authorList>
    </citation>
    <scope>NUCLEOTIDE SEQUENCE [LARGE SCALE GENOMIC DNA]</scope>
    <source>
        <strain evidence="1">IHUMI-27.7</strain>
    </source>
</reference>
<gene>
    <name evidence="1" type="ORF">BRZCDTV_301</name>
</gene>
<protein>
    <submittedName>
        <fullName evidence="1">Acyl-CoA N-acyltransferase</fullName>
    </submittedName>
</protein>
<keyword evidence="2" id="KW-1185">Reference proteome</keyword>
<evidence type="ECO:0000313" key="1">
    <source>
        <dbReference type="EMBL" id="SPN79369.1"/>
    </source>
</evidence>
<dbReference type="SUPFAM" id="SSF55729">
    <property type="entry name" value="Acyl-CoA N-acyltransferases (Nat)"/>
    <property type="match status" value="1"/>
</dbReference>
<keyword evidence="1" id="KW-0808">Transferase</keyword>
<accession>A0A2R8FEE9</accession>
<evidence type="ECO:0000313" key="2">
    <source>
        <dbReference type="Proteomes" id="UP000273054"/>
    </source>
</evidence>
<dbReference type="EMBL" id="LT994651">
    <property type="protein sequence ID" value="SPN79369.1"/>
    <property type="molecule type" value="Genomic_DNA"/>
</dbReference>
<proteinExistence type="predicted"/>
<sequence>MHYEFFVGPVNLEEIYPGVVERSSFSYTEEEEKYYIIHRGEEIQVEPLDIGWRSVDYDPEVERYIGSFQPNLLYRSTLPVMVRRVGVEHIWKPYHLLWEENEWLSLLIEGEKIIGFYRGETYNDDLGRKYSTHSYITISPQQRGRGLCEGFARFTYDKLFSLMEVEYISIIVASKIKTGACRCYMRAAKSLGLNTFAEFAYNGVYRLRKVEDCNQGGLSQLIFTFLPRVDEVMIEFSTM</sequence>